<comment type="subunit">
    <text evidence="10">Probably a homodimer.</text>
</comment>
<evidence type="ECO:0000256" key="3">
    <source>
        <dbReference type="ARBA" id="ARBA00022679"/>
    </source>
</evidence>
<dbReference type="GO" id="GO:0106408">
    <property type="term" value="F:diadenylate cyclase activity"/>
    <property type="evidence" value="ECO:0007669"/>
    <property type="project" value="UniProtKB-EC"/>
</dbReference>
<dbReference type="SMR" id="A0A0H3AAX9"/>
<evidence type="ECO:0000256" key="8">
    <source>
        <dbReference type="ARBA" id="ARBA00022989"/>
    </source>
</evidence>
<dbReference type="InterPro" id="IPR014046">
    <property type="entry name" value="C-di-AMP_synthase"/>
</dbReference>
<evidence type="ECO:0000256" key="7">
    <source>
        <dbReference type="ARBA" id="ARBA00022840"/>
    </source>
</evidence>
<dbReference type="GO" id="GO:0006171">
    <property type="term" value="P:cAMP biosynthetic process"/>
    <property type="evidence" value="ECO:0007669"/>
    <property type="project" value="InterPro"/>
</dbReference>
<dbReference type="Pfam" id="PF02457">
    <property type="entry name" value="DAC"/>
    <property type="match status" value="1"/>
</dbReference>
<dbReference type="GO" id="GO:0004016">
    <property type="term" value="F:adenylate cyclase activity"/>
    <property type="evidence" value="ECO:0007669"/>
    <property type="project" value="UniProtKB-UniRule"/>
</dbReference>
<accession>A0A0H3AAX9</accession>
<keyword evidence="3 10" id="KW-0808">Transferase</keyword>
<evidence type="ECO:0000259" key="11">
    <source>
        <dbReference type="PROSITE" id="PS51794"/>
    </source>
</evidence>
<evidence type="ECO:0000313" key="13">
    <source>
        <dbReference type="Proteomes" id="UP000009173"/>
    </source>
</evidence>
<keyword evidence="2 10" id="KW-1003">Cell membrane</keyword>
<evidence type="ECO:0000313" key="12">
    <source>
        <dbReference type="EMBL" id="ABM28802.1"/>
    </source>
</evidence>
<keyword evidence="6 10" id="KW-0547">Nucleotide-binding</keyword>
<dbReference type="Pfam" id="PF19293">
    <property type="entry name" value="CdaA_N"/>
    <property type="match status" value="1"/>
</dbReference>
<feature type="domain" description="DAC" evidence="11">
    <location>
        <begin position="81"/>
        <end position="235"/>
    </location>
</feature>
<protein>
    <recommendedName>
        <fullName evidence="10">Diadenylate cyclase</fullName>
        <shortName evidence="10">DAC</shortName>
        <ecNumber evidence="10">2.7.7.85</ecNumber>
    </recommendedName>
    <alternativeName>
        <fullName evidence="10">Cyclic-di-AMP synthase</fullName>
        <shortName evidence="10">c-di-AMP synthase</shortName>
    </alternativeName>
</protein>
<dbReference type="AlphaFoldDB" id="A0A0H3AAX9"/>
<name>A0A0H3AAX9_NITV4</name>
<comment type="function">
    <text evidence="10">Catalyzes the condensation of 2 ATP molecules into cyclic di-AMP (c-di-AMP), a second messenger used to regulate differing processes in different bacteria.</text>
</comment>
<evidence type="ECO:0000256" key="1">
    <source>
        <dbReference type="ARBA" id="ARBA00000877"/>
    </source>
</evidence>
<evidence type="ECO:0000256" key="9">
    <source>
        <dbReference type="ARBA" id="ARBA00023136"/>
    </source>
</evidence>
<keyword evidence="5 10" id="KW-0548">Nucleotidyltransferase</keyword>
<dbReference type="InterPro" id="IPR050338">
    <property type="entry name" value="DisA"/>
</dbReference>
<evidence type="ECO:0000256" key="10">
    <source>
        <dbReference type="HAMAP-Rule" id="MF_01499"/>
    </source>
</evidence>
<keyword evidence="7 10" id="KW-0067">ATP-binding</keyword>
<keyword evidence="9 10" id="KW-0472">Membrane</keyword>
<reference evidence="13" key="1">
    <citation type="journal article" date="2009" name="Environ. Microbiol.">
        <title>Contribution of mobile genetic elements to Desulfovibrio vulgaris genome plasticity.</title>
        <authorList>
            <person name="Walker C.B."/>
            <person name="Stolyar S."/>
            <person name="Chivian D."/>
            <person name="Pinel N."/>
            <person name="Gabster J.A."/>
            <person name="Dehal P.S."/>
            <person name="He Z."/>
            <person name="Yang Z.K."/>
            <person name="Yen H.C."/>
            <person name="Zhou J."/>
            <person name="Wall J.D."/>
            <person name="Hazen T.C."/>
            <person name="Arkin A.P."/>
            <person name="Stahl D.A."/>
        </authorList>
    </citation>
    <scope>NUCLEOTIDE SEQUENCE [LARGE SCALE GENOMIC DNA]</scope>
    <source>
        <strain evidence="13">DP4</strain>
    </source>
</reference>
<proteinExistence type="inferred from homology"/>
<dbReference type="FunFam" id="3.40.1700.10:FF:000002">
    <property type="entry name" value="Diadenylate cyclase"/>
    <property type="match status" value="1"/>
</dbReference>
<evidence type="ECO:0000256" key="4">
    <source>
        <dbReference type="ARBA" id="ARBA00022692"/>
    </source>
</evidence>
<feature type="transmembrane region" description="Helical" evidence="10">
    <location>
        <begin position="36"/>
        <end position="53"/>
    </location>
</feature>
<dbReference type="HAMAP" id="MF_01499">
    <property type="entry name" value="DacA"/>
    <property type="match status" value="1"/>
</dbReference>
<dbReference type="EMBL" id="CP000527">
    <property type="protein sequence ID" value="ABM28802.1"/>
    <property type="molecule type" value="Genomic_DNA"/>
</dbReference>
<dbReference type="EC" id="2.7.7.85" evidence="10"/>
<dbReference type="InterPro" id="IPR034701">
    <property type="entry name" value="CdaA"/>
</dbReference>
<keyword evidence="10" id="KW-0997">Cell inner membrane</keyword>
<sequence>MLLFDTVTVGWRDLLDMALVAVLFYRVILLVKDTRAVSAIYGLLLLVVVYFVSRELGLYTLGWLLENFLGSLFLVIIVLFQRDIRQALTDMGARSFRRRRSTEDEHLNEIIGAALYLAQRRIGALIVIERNVALGDMLERGVKLGAQVSRELLITIFFPKTPLHDGAVIIRGREIAAAACILPLAAVTERQDFGTRHRAALGITEESDAVAVVVSEERGAITVAVGGKLTTSLDATRLKRVLRNILEK</sequence>
<dbReference type="NCBIfam" id="TIGR00159">
    <property type="entry name" value="diadenylate cyclase CdaA"/>
    <property type="match status" value="1"/>
</dbReference>
<dbReference type="InterPro" id="IPR045585">
    <property type="entry name" value="CdaA_N"/>
</dbReference>
<evidence type="ECO:0000256" key="5">
    <source>
        <dbReference type="ARBA" id="ARBA00022695"/>
    </source>
</evidence>
<comment type="catalytic activity">
    <reaction evidence="1 10">
        <text>2 ATP = 3',3'-c-di-AMP + 2 diphosphate</text>
        <dbReference type="Rhea" id="RHEA:35655"/>
        <dbReference type="ChEBI" id="CHEBI:30616"/>
        <dbReference type="ChEBI" id="CHEBI:33019"/>
        <dbReference type="ChEBI" id="CHEBI:71500"/>
        <dbReference type="EC" id="2.7.7.85"/>
    </reaction>
</comment>
<dbReference type="Proteomes" id="UP000009173">
    <property type="component" value="Chromosome"/>
</dbReference>
<dbReference type="PANTHER" id="PTHR34185:SF1">
    <property type="entry name" value="DIADENYLATE CYCLASE"/>
    <property type="match status" value="1"/>
</dbReference>
<dbReference type="SUPFAM" id="SSF143597">
    <property type="entry name" value="YojJ-like"/>
    <property type="match status" value="1"/>
</dbReference>
<dbReference type="Gene3D" id="3.40.1700.10">
    <property type="entry name" value="DNA integrity scanning protein, DisA, N-terminal domain"/>
    <property type="match status" value="1"/>
</dbReference>
<dbReference type="PIRSF" id="PIRSF004793">
    <property type="entry name" value="UCP004793"/>
    <property type="match status" value="1"/>
</dbReference>
<comment type="similarity">
    <text evidence="10">Belongs to the adenylate cyclase family. DacA/CdaA subfamily.</text>
</comment>
<organism evidence="12 13">
    <name type="scientific">Nitratidesulfovibrio vulgaris (strain DP4)</name>
    <name type="common">Desulfovibrio vulgaris</name>
    <dbReference type="NCBI Taxonomy" id="391774"/>
    <lineage>
        <taxon>Bacteria</taxon>
        <taxon>Pseudomonadati</taxon>
        <taxon>Thermodesulfobacteriota</taxon>
        <taxon>Desulfovibrionia</taxon>
        <taxon>Desulfovibrionales</taxon>
        <taxon>Desulfovibrionaceae</taxon>
        <taxon>Nitratidesulfovibrio</taxon>
    </lineage>
</organism>
<feature type="transmembrane region" description="Helical" evidence="10">
    <location>
        <begin position="14"/>
        <end position="31"/>
    </location>
</feature>
<dbReference type="InterPro" id="IPR003390">
    <property type="entry name" value="DNA_integrity_scan_DisA_N"/>
</dbReference>
<dbReference type="PANTHER" id="PTHR34185">
    <property type="entry name" value="DIADENYLATE CYCLASE"/>
    <property type="match status" value="1"/>
</dbReference>
<keyword evidence="4 10" id="KW-0812">Transmembrane</keyword>
<dbReference type="InterPro" id="IPR036888">
    <property type="entry name" value="DNA_integrity_DisA_N_sf"/>
</dbReference>
<feature type="transmembrane region" description="Helical" evidence="10">
    <location>
        <begin position="59"/>
        <end position="80"/>
    </location>
</feature>
<keyword evidence="8 10" id="KW-1133">Transmembrane helix</keyword>
<gene>
    <name evidence="10" type="primary">dacA</name>
    <name evidence="12" type="ordered locus">Dvul_1785</name>
</gene>
<evidence type="ECO:0000256" key="2">
    <source>
        <dbReference type="ARBA" id="ARBA00022475"/>
    </source>
</evidence>
<dbReference type="KEGG" id="dvl:Dvul_1785"/>
<dbReference type="PROSITE" id="PS51794">
    <property type="entry name" value="DAC"/>
    <property type="match status" value="1"/>
</dbReference>
<evidence type="ECO:0000256" key="6">
    <source>
        <dbReference type="ARBA" id="ARBA00022741"/>
    </source>
</evidence>
<dbReference type="GO" id="GO:0005524">
    <property type="term" value="F:ATP binding"/>
    <property type="evidence" value="ECO:0007669"/>
    <property type="project" value="UniProtKB-UniRule"/>
</dbReference>
<dbReference type="HOGENOM" id="CLU_038561_0_1_7"/>
<dbReference type="RefSeq" id="WP_010938576.1">
    <property type="nucleotide sequence ID" value="NC_008751.1"/>
</dbReference>
<comment type="caution">
    <text evidence="10">Lacks conserved residue(s) required for the propagation of feature annotation.</text>
</comment>